<dbReference type="Pfam" id="PF24750">
    <property type="entry name" value="b-prop_At3g26010-like"/>
    <property type="match status" value="1"/>
</dbReference>
<evidence type="ECO:0000313" key="2">
    <source>
        <dbReference type="EMBL" id="MBA4657967.1"/>
    </source>
</evidence>
<reference evidence="2" key="2">
    <citation type="submission" date="2020-07" db="EMBL/GenBank/DDBJ databases">
        <authorList>
            <person name="Vera ALvarez R."/>
            <person name="Arias-Moreno D.M."/>
            <person name="Jimenez-Jacinto V."/>
            <person name="Jimenez-Bremont J.F."/>
            <person name="Swaminathan K."/>
            <person name="Moose S.P."/>
            <person name="Guerrero-Gonzalez M.L."/>
            <person name="Marino-Ramirez L."/>
            <person name="Landsman D."/>
            <person name="Rodriguez-Kessler M."/>
            <person name="Delgado-Sanchez P."/>
        </authorList>
    </citation>
    <scope>NUCLEOTIDE SEQUENCE</scope>
    <source>
        <tissue evidence="2">Cladode</tissue>
    </source>
</reference>
<name>A0A7C9E4P4_OPUST</name>
<dbReference type="Pfam" id="PF00646">
    <property type="entry name" value="F-box"/>
    <property type="match status" value="1"/>
</dbReference>
<accession>A0A7C9E4P4</accession>
<dbReference type="PANTHER" id="PTHR33086:SF51">
    <property type="entry name" value="OS06G0307900 PROTEIN"/>
    <property type="match status" value="1"/>
</dbReference>
<organism evidence="2">
    <name type="scientific">Opuntia streptacantha</name>
    <name type="common">Prickly pear cactus</name>
    <name type="synonym">Opuntia cardona</name>
    <dbReference type="NCBI Taxonomy" id="393608"/>
    <lineage>
        <taxon>Eukaryota</taxon>
        <taxon>Viridiplantae</taxon>
        <taxon>Streptophyta</taxon>
        <taxon>Embryophyta</taxon>
        <taxon>Tracheophyta</taxon>
        <taxon>Spermatophyta</taxon>
        <taxon>Magnoliopsida</taxon>
        <taxon>eudicotyledons</taxon>
        <taxon>Gunneridae</taxon>
        <taxon>Pentapetalae</taxon>
        <taxon>Caryophyllales</taxon>
        <taxon>Cactineae</taxon>
        <taxon>Cactaceae</taxon>
        <taxon>Opuntioideae</taxon>
        <taxon>Opuntia</taxon>
    </lineage>
</organism>
<dbReference type="InterPro" id="IPR036047">
    <property type="entry name" value="F-box-like_dom_sf"/>
</dbReference>
<dbReference type="AlphaFoldDB" id="A0A7C9E4P4"/>
<proteinExistence type="predicted"/>
<dbReference type="SUPFAM" id="SSF81383">
    <property type="entry name" value="F-box domain"/>
    <property type="match status" value="1"/>
</dbReference>
<dbReference type="CDD" id="cd22157">
    <property type="entry name" value="F-box_AtFBW1-like"/>
    <property type="match status" value="1"/>
</dbReference>
<protein>
    <recommendedName>
        <fullName evidence="1">F-box domain-containing protein</fullName>
    </recommendedName>
</protein>
<dbReference type="PANTHER" id="PTHR33086">
    <property type="entry name" value="OS05G0468200 PROTEIN-RELATED"/>
    <property type="match status" value="1"/>
</dbReference>
<dbReference type="SMART" id="SM00256">
    <property type="entry name" value="FBOX"/>
    <property type="match status" value="1"/>
</dbReference>
<feature type="domain" description="F-box" evidence="1">
    <location>
        <begin position="4"/>
        <end position="50"/>
    </location>
</feature>
<reference evidence="2" key="1">
    <citation type="journal article" date="2013" name="J. Plant Res.">
        <title>Effect of fungi and light on seed germination of three Opuntia species from semiarid lands of central Mexico.</title>
        <authorList>
            <person name="Delgado-Sanchez P."/>
            <person name="Jimenez-Bremont J.F."/>
            <person name="Guerrero-Gonzalez Mde L."/>
            <person name="Flores J."/>
        </authorList>
    </citation>
    <scope>NUCLEOTIDE SEQUENCE</scope>
    <source>
        <tissue evidence="2">Cladode</tissue>
    </source>
</reference>
<dbReference type="InterPro" id="IPR056592">
    <property type="entry name" value="Beta-prop_At3g26010-like"/>
</dbReference>
<dbReference type="InterPro" id="IPR001810">
    <property type="entry name" value="F-box_dom"/>
</dbReference>
<dbReference type="EMBL" id="GISG01198556">
    <property type="protein sequence ID" value="MBA4657967.1"/>
    <property type="molecule type" value="Transcribed_RNA"/>
</dbReference>
<dbReference type="PROSITE" id="PS50181">
    <property type="entry name" value="FBOX"/>
    <property type="match status" value="1"/>
</dbReference>
<evidence type="ECO:0000259" key="1">
    <source>
        <dbReference type="PROSITE" id="PS50181"/>
    </source>
</evidence>
<sequence>MSDLCASDRFPDHIICEILTRLPAKSICRFKCVSKRWISVISNPRFITSYISKNAPSWAIFDRAIRVEKGPNQKDLALSLCPTDPPNVSFLSVSPHMVDEDLVQPTRRNFPAVISTSSGLLLFAIARKRDPYGEKNRDPNSFSLRTDYDTLVLCNSVTHQWSKLPEPPRFLNHRCAIGLATRAAGPGRLVLAFVVTEYRPLIGSEKATLMTFSSESGKWEEKSANYMLGMHLWRPGGVFEFDGRLFWIDMSCGLIVWDDPFSFESKVQCGFIPLPQGSWRRFDTPGLEEERCVGGGGGYIQYLEIVDGVV</sequence>
<dbReference type="Gene3D" id="1.20.1280.50">
    <property type="match status" value="1"/>
</dbReference>